<dbReference type="PROSITE" id="PS00039">
    <property type="entry name" value="DEAD_ATP_HELICASE"/>
    <property type="match status" value="1"/>
</dbReference>
<evidence type="ECO:0000256" key="3">
    <source>
        <dbReference type="SAM" id="Coils"/>
    </source>
</evidence>
<comment type="caution">
    <text evidence="5">The sequence shown here is derived from an EMBL/GenBank/DDBJ whole genome shotgun (WGS) entry which is preliminary data.</text>
</comment>
<organism evidence="5 6">
    <name type="scientific">Funneliformis geosporum</name>
    <dbReference type="NCBI Taxonomy" id="1117311"/>
    <lineage>
        <taxon>Eukaryota</taxon>
        <taxon>Fungi</taxon>
        <taxon>Fungi incertae sedis</taxon>
        <taxon>Mucoromycota</taxon>
        <taxon>Glomeromycotina</taxon>
        <taxon>Glomeromycetes</taxon>
        <taxon>Glomerales</taxon>
        <taxon>Glomeraceae</taxon>
        <taxon>Funneliformis</taxon>
    </lineage>
</organism>
<sequence length="326" mass="37784">MVFQYLHYKKDLAFQKPLEKETEKEKFLVNNRDLIIKKNLSSTYGANYNNSLFAPFLFLRFIKNEASGRAANNLVGLADSTKKMTERLRFYPFGLSAQKQINNFLAQPERNDIQKDIIIEESVKNITLRQVSFGKVNHLTGENGSGKSTIMSLIMEKIAYAEHENLIENGLSTGQKQLADLNQIFATSENKEIFIFDEADNALDENNKKEFRQKIEKISKKKLEFGLKEVVKNLKNLKELLKDMSKKKKEIERNFTNKFKELQRQSEENQKCLREKSGIGTLPSEREKTDEQIKVLNAYNKTIEEGFKEGKINVEIIAKLRKEVKE</sequence>
<evidence type="ECO:0000256" key="2">
    <source>
        <dbReference type="ARBA" id="ARBA00022840"/>
    </source>
</evidence>
<accession>A0A9W4SK14</accession>
<keyword evidence="2" id="KW-0067">ATP-binding</keyword>
<dbReference type="InterPro" id="IPR000629">
    <property type="entry name" value="RNA-helicase_DEAD-box_CS"/>
</dbReference>
<reference evidence="5" key="1">
    <citation type="submission" date="2022-08" db="EMBL/GenBank/DDBJ databases">
        <authorList>
            <person name="Kallberg Y."/>
            <person name="Tangrot J."/>
            <person name="Rosling A."/>
        </authorList>
    </citation>
    <scope>NUCLEOTIDE SEQUENCE</scope>
    <source>
        <strain evidence="5">Wild A</strain>
    </source>
</reference>
<dbReference type="PANTHER" id="PTHR43158">
    <property type="entry name" value="SKFA PEPTIDE EXPORT ATP-BINDING PROTEIN SKFE"/>
    <property type="match status" value="1"/>
</dbReference>
<gene>
    <name evidence="5" type="ORF">FWILDA_LOCUS5067</name>
</gene>
<keyword evidence="3" id="KW-0175">Coiled coil</keyword>
<dbReference type="SMART" id="SM00382">
    <property type="entry name" value="AAA"/>
    <property type="match status" value="1"/>
</dbReference>
<dbReference type="OrthoDB" id="2444696at2759"/>
<dbReference type="PANTHER" id="PTHR43158:SF2">
    <property type="entry name" value="SKFA PEPTIDE EXPORT ATP-BINDING PROTEIN SKFE"/>
    <property type="match status" value="1"/>
</dbReference>
<evidence type="ECO:0000256" key="1">
    <source>
        <dbReference type="ARBA" id="ARBA00022741"/>
    </source>
</evidence>
<dbReference type="CDD" id="cd00267">
    <property type="entry name" value="ABC_ATPase"/>
    <property type="match status" value="1"/>
</dbReference>
<feature type="coiled-coil region" evidence="3">
    <location>
        <begin position="201"/>
        <end position="268"/>
    </location>
</feature>
<dbReference type="EMBL" id="CAMKVN010000818">
    <property type="protein sequence ID" value="CAI2171412.1"/>
    <property type="molecule type" value="Genomic_DNA"/>
</dbReference>
<dbReference type="InterPro" id="IPR027417">
    <property type="entry name" value="P-loop_NTPase"/>
</dbReference>
<dbReference type="Pfam" id="PF00004">
    <property type="entry name" value="AAA"/>
    <property type="match status" value="1"/>
</dbReference>
<evidence type="ECO:0000259" key="4">
    <source>
        <dbReference type="SMART" id="SM00382"/>
    </source>
</evidence>
<evidence type="ECO:0000313" key="5">
    <source>
        <dbReference type="EMBL" id="CAI2171412.1"/>
    </source>
</evidence>
<protein>
    <submittedName>
        <fullName evidence="5">8196_t:CDS:1</fullName>
    </submittedName>
</protein>
<dbReference type="Gene3D" id="3.40.50.300">
    <property type="entry name" value="P-loop containing nucleotide triphosphate hydrolases"/>
    <property type="match status" value="2"/>
</dbReference>
<keyword evidence="6" id="KW-1185">Reference proteome</keyword>
<evidence type="ECO:0000313" key="6">
    <source>
        <dbReference type="Proteomes" id="UP001153678"/>
    </source>
</evidence>
<proteinExistence type="predicted"/>
<dbReference type="GO" id="GO:0005524">
    <property type="term" value="F:ATP binding"/>
    <property type="evidence" value="ECO:0007669"/>
    <property type="project" value="UniProtKB-KW"/>
</dbReference>
<dbReference type="InterPro" id="IPR003959">
    <property type="entry name" value="ATPase_AAA_core"/>
</dbReference>
<dbReference type="Proteomes" id="UP001153678">
    <property type="component" value="Unassembled WGS sequence"/>
</dbReference>
<dbReference type="AlphaFoldDB" id="A0A9W4SK14"/>
<dbReference type="GO" id="GO:0016887">
    <property type="term" value="F:ATP hydrolysis activity"/>
    <property type="evidence" value="ECO:0007669"/>
    <property type="project" value="InterPro"/>
</dbReference>
<dbReference type="SUPFAM" id="SSF52540">
    <property type="entry name" value="P-loop containing nucleoside triphosphate hydrolases"/>
    <property type="match status" value="1"/>
</dbReference>
<feature type="domain" description="AAA+ ATPase" evidence="4">
    <location>
        <begin position="133"/>
        <end position="318"/>
    </location>
</feature>
<keyword evidence="1" id="KW-0547">Nucleotide-binding</keyword>
<dbReference type="InterPro" id="IPR003593">
    <property type="entry name" value="AAA+_ATPase"/>
</dbReference>
<name>A0A9W4SK14_9GLOM</name>